<dbReference type="EMBL" id="FNGV01000012">
    <property type="protein sequence ID" value="SDM64665.1"/>
    <property type="molecule type" value="Genomic_DNA"/>
</dbReference>
<proteinExistence type="predicted"/>
<keyword evidence="2" id="KW-1185">Reference proteome</keyword>
<sequence length="132" mass="15035">MIKRTLTLSIVFGLFIVNGMLASNPKTEGRFDINSIVYMEEEPEIELGFDTADYLPEGFDPYKFYFNIEGLKYIENDEIDLNGSQTNLPLDFNAYAYPSDVESINYLDPNDNVSLDLETATYLPKGFDAFAR</sequence>
<dbReference type="OrthoDB" id="1178051at2"/>
<dbReference type="AlphaFoldDB" id="A0A1G9UYC6"/>
<name>A0A1G9UYC6_9FLAO</name>
<organism evidence="1 2">
    <name type="scientific">Kriegella aquimaris</name>
    <dbReference type="NCBI Taxonomy" id="192904"/>
    <lineage>
        <taxon>Bacteria</taxon>
        <taxon>Pseudomonadati</taxon>
        <taxon>Bacteroidota</taxon>
        <taxon>Flavobacteriia</taxon>
        <taxon>Flavobacteriales</taxon>
        <taxon>Flavobacteriaceae</taxon>
        <taxon>Kriegella</taxon>
    </lineage>
</organism>
<dbReference type="RefSeq" id="WP_143017643.1">
    <property type="nucleotide sequence ID" value="NZ_FNGV01000012.1"/>
</dbReference>
<evidence type="ECO:0000313" key="2">
    <source>
        <dbReference type="Proteomes" id="UP000199440"/>
    </source>
</evidence>
<reference evidence="1 2" key="1">
    <citation type="submission" date="2016-10" db="EMBL/GenBank/DDBJ databases">
        <authorList>
            <person name="de Groot N.N."/>
        </authorList>
    </citation>
    <scope>NUCLEOTIDE SEQUENCE [LARGE SCALE GENOMIC DNA]</scope>
    <source>
        <strain evidence="1 2">DSM 19886</strain>
    </source>
</reference>
<gene>
    <name evidence="1" type="ORF">SAMN04488514_11221</name>
</gene>
<protein>
    <submittedName>
        <fullName evidence="1">Uncharacterized protein</fullName>
    </submittedName>
</protein>
<accession>A0A1G9UYC6</accession>
<dbReference type="Proteomes" id="UP000199440">
    <property type="component" value="Unassembled WGS sequence"/>
</dbReference>
<evidence type="ECO:0000313" key="1">
    <source>
        <dbReference type="EMBL" id="SDM64665.1"/>
    </source>
</evidence>